<comment type="cofactor">
    <cofactor evidence="1 3">
        <name>pyridoxal 5'-phosphate</name>
        <dbReference type="ChEBI" id="CHEBI:597326"/>
    </cofactor>
</comment>
<keyword evidence="3" id="KW-0808">Transferase</keyword>
<dbReference type="EMBL" id="JAHLFW010000110">
    <property type="protein sequence ID" value="MBU3839238.1"/>
    <property type="molecule type" value="Genomic_DNA"/>
</dbReference>
<dbReference type="InterPro" id="IPR015424">
    <property type="entry name" value="PyrdxlP-dep_Trfase"/>
</dbReference>
<sequence>MIKGHGDDIFQYRNGIRMNFSSNVYGNVSHDGLNTYLCSVISCIRSYPEPEPYSLERLWAEQLDIEDASICVTNGATEAIYLIAQAFRKSRSVILMPTFSEYADACGLHSHEVIKSYSFERMDISGCDICWICNPNNPTGKAVDVYELRKMIVNNPGCLFVIDQSYEAFTAVPLLSAKETVMLPNVLLLHSMTKHFAIPGLRLGGVTGNPELINRLKKCKMPWSVNALAISAGHYLLTHHDEFEIDLPALLREKDRVASALEVTGEMDVMKSDTHYMLVCLKKGKAAELKTFLAEEKGILIRDASNFDGLDERFFRIAVQMPEENDELINCIKEWICIR</sequence>
<dbReference type="GO" id="GO:0030170">
    <property type="term" value="F:pyridoxal phosphate binding"/>
    <property type="evidence" value="ECO:0007669"/>
    <property type="project" value="InterPro"/>
</dbReference>
<organism evidence="5 6">
    <name type="scientific">Candidatus Phocaeicola faecigallinarum</name>
    <dbReference type="NCBI Taxonomy" id="2838732"/>
    <lineage>
        <taxon>Bacteria</taxon>
        <taxon>Pseudomonadati</taxon>
        <taxon>Bacteroidota</taxon>
        <taxon>Bacteroidia</taxon>
        <taxon>Bacteroidales</taxon>
        <taxon>Bacteroidaceae</taxon>
        <taxon>Phocaeicola</taxon>
    </lineage>
</organism>
<dbReference type="InterPro" id="IPR015421">
    <property type="entry name" value="PyrdxlP-dep_Trfase_major"/>
</dbReference>
<dbReference type="CDD" id="cd00609">
    <property type="entry name" value="AAT_like"/>
    <property type="match status" value="1"/>
</dbReference>
<dbReference type="Proteomes" id="UP000783796">
    <property type="component" value="Unassembled WGS sequence"/>
</dbReference>
<evidence type="ECO:0000256" key="3">
    <source>
        <dbReference type="RuleBase" id="RU000481"/>
    </source>
</evidence>
<dbReference type="PANTHER" id="PTHR42885:SF1">
    <property type="entry name" value="THREONINE-PHOSPHATE DECARBOXYLASE"/>
    <property type="match status" value="1"/>
</dbReference>
<evidence type="ECO:0000313" key="6">
    <source>
        <dbReference type="Proteomes" id="UP000783796"/>
    </source>
</evidence>
<name>A0A948TDZ2_9BACT</name>
<dbReference type="SUPFAM" id="SSF53383">
    <property type="entry name" value="PLP-dependent transferases"/>
    <property type="match status" value="1"/>
</dbReference>
<evidence type="ECO:0000256" key="1">
    <source>
        <dbReference type="ARBA" id="ARBA00001933"/>
    </source>
</evidence>
<dbReference type="AlphaFoldDB" id="A0A948TDZ2"/>
<comment type="caution">
    <text evidence="5">The sequence shown here is derived from an EMBL/GenBank/DDBJ whole genome shotgun (WGS) entry which is preliminary data.</text>
</comment>
<dbReference type="InterPro" id="IPR004838">
    <property type="entry name" value="NHTrfase_class1_PyrdxlP-BS"/>
</dbReference>
<dbReference type="PROSITE" id="PS00105">
    <property type="entry name" value="AA_TRANSFER_CLASS_1"/>
    <property type="match status" value="1"/>
</dbReference>
<dbReference type="EC" id="2.6.1.-" evidence="3"/>
<dbReference type="Gene3D" id="3.40.640.10">
    <property type="entry name" value="Type I PLP-dependent aspartate aminotransferase-like (Major domain)"/>
    <property type="match status" value="1"/>
</dbReference>
<evidence type="ECO:0000313" key="5">
    <source>
        <dbReference type="EMBL" id="MBU3839238.1"/>
    </source>
</evidence>
<dbReference type="PANTHER" id="PTHR42885">
    <property type="entry name" value="HISTIDINOL-PHOSPHATE AMINOTRANSFERASE-RELATED"/>
    <property type="match status" value="1"/>
</dbReference>
<dbReference type="InterPro" id="IPR015422">
    <property type="entry name" value="PyrdxlP-dep_Trfase_small"/>
</dbReference>
<reference evidence="5" key="1">
    <citation type="journal article" date="2021" name="PeerJ">
        <title>Extensive microbial diversity within the chicken gut microbiome revealed by metagenomics and culture.</title>
        <authorList>
            <person name="Gilroy R."/>
            <person name="Ravi A."/>
            <person name="Getino M."/>
            <person name="Pursley I."/>
            <person name="Horton D.L."/>
            <person name="Alikhan N.F."/>
            <person name="Baker D."/>
            <person name="Gharbi K."/>
            <person name="Hall N."/>
            <person name="Watson M."/>
            <person name="Adriaenssens E.M."/>
            <person name="Foster-Nyarko E."/>
            <person name="Jarju S."/>
            <person name="Secka A."/>
            <person name="Antonio M."/>
            <person name="Oren A."/>
            <person name="Chaudhuri R.R."/>
            <person name="La Ragione R."/>
            <person name="Hildebrand F."/>
            <person name="Pallen M.J."/>
        </authorList>
    </citation>
    <scope>NUCLEOTIDE SEQUENCE</scope>
    <source>
        <strain evidence="5">G4-2901</strain>
    </source>
</reference>
<protein>
    <recommendedName>
        <fullName evidence="3">Aminotransferase</fullName>
        <ecNumber evidence="3">2.6.1.-</ecNumber>
    </recommendedName>
</protein>
<comment type="similarity">
    <text evidence="3">Belongs to the class-I pyridoxal-phosphate-dependent aminotransferase family.</text>
</comment>
<evidence type="ECO:0000256" key="2">
    <source>
        <dbReference type="ARBA" id="ARBA00022898"/>
    </source>
</evidence>
<dbReference type="Gene3D" id="3.90.1150.10">
    <property type="entry name" value="Aspartate Aminotransferase, domain 1"/>
    <property type="match status" value="1"/>
</dbReference>
<dbReference type="Pfam" id="PF00155">
    <property type="entry name" value="Aminotran_1_2"/>
    <property type="match status" value="1"/>
</dbReference>
<keyword evidence="3 5" id="KW-0032">Aminotransferase</keyword>
<evidence type="ECO:0000259" key="4">
    <source>
        <dbReference type="Pfam" id="PF00155"/>
    </source>
</evidence>
<keyword evidence="2" id="KW-0663">Pyridoxal phosphate</keyword>
<gene>
    <name evidence="5" type="ORF">H9777_13220</name>
</gene>
<accession>A0A948TDZ2</accession>
<reference evidence="5" key="2">
    <citation type="submission" date="2021-04" db="EMBL/GenBank/DDBJ databases">
        <authorList>
            <person name="Gilroy R."/>
        </authorList>
    </citation>
    <scope>NUCLEOTIDE SEQUENCE</scope>
    <source>
        <strain evidence="5">G4-2901</strain>
    </source>
</reference>
<feature type="domain" description="Aminotransferase class I/classII large" evidence="4">
    <location>
        <begin position="59"/>
        <end position="328"/>
    </location>
</feature>
<dbReference type="GO" id="GO:0008483">
    <property type="term" value="F:transaminase activity"/>
    <property type="evidence" value="ECO:0007669"/>
    <property type="project" value="UniProtKB-KW"/>
</dbReference>
<dbReference type="InterPro" id="IPR004839">
    <property type="entry name" value="Aminotransferase_I/II_large"/>
</dbReference>
<proteinExistence type="inferred from homology"/>